<feature type="compositionally biased region" description="Basic and acidic residues" evidence="1">
    <location>
        <begin position="24"/>
        <end position="34"/>
    </location>
</feature>
<evidence type="ECO:0000313" key="3">
    <source>
        <dbReference type="Proteomes" id="UP000054988"/>
    </source>
</evidence>
<evidence type="ECO:0008006" key="4">
    <source>
        <dbReference type="Google" id="ProtNLM"/>
    </source>
</evidence>
<evidence type="ECO:0000313" key="2">
    <source>
        <dbReference type="EMBL" id="KTB33285.1"/>
    </source>
</evidence>
<dbReference type="EMBL" id="LATX01002180">
    <property type="protein sequence ID" value="KTB33285.1"/>
    <property type="molecule type" value="Genomic_DNA"/>
</dbReference>
<dbReference type="AlphaFoldDB" id="A0A0W0FAH1"/>
<evidence type="ECO:0000256" key="1">
    <source>
        <dbReference type="SAM" id="MobiDB-lite"/>
    </source>
</evidence>
<feature type="region of interest" description="Disordered" evidence="1">
    <location>
        <begin position="14"/>
        <end position="73"/>
    </location>
</feature>
<reference evidence="2 3" key="1">
    <citation type="submission" date="2015-12" db="EMBL/GenBank/DDBJ databases">
        <title>Draft genome sequence of Moniliophthora roreri, the causal agent of frosty pod rot of cacao.</title>
        <authorList>
            <person name="Aime M.C."/>
            <person name="Diaz-Valderrama J.R."/>
            <person name="Kijpornyongpan T."/>
            <person name="Phillips-Mora W."/>
        </authorList>
    </citation>
    <scope>NUCLEOTIDE SEQUENCE [LARGE SCALE GENOMIC DNA]</scope>
    <source>
        <strain evidence="2 3">MCA 2952</strain>
    </source>
</reference>
<organism evidence="2 3">
    <name type="scientific">Moniliophthora roreri</name>
    <name type="common">Frosty pod rot fungus</name>
    <name type="synonym">Monilia roreri</name>
    <dbReference type="NCBI Taxonomy" id="221103"/>
    <lineage>
        <taxon>Eukaryota</taxon>
        <taxon>Fungi</taxon>
        <taxon>Dikarya</taxon>
        <taxon>Basidiomycota</taxon>
        <taxon>Agaricomycotina</taxon>
        <taxon>Agaricomycetes</taxon>
        <taxon>Agaricomycetidae</taxon>
        <taxon>Agaricales</taxon>
        <taxon>Marasmiineae</taxon>
        <taxon>Marasmiaceae</taxon>
        <taxon>Moniliophthora</taxon>
    </lineage>
</organism>
<protein>
    <recommendedName>
        <fullName evidence="4">Reverse transcriptase-rnase h-integrase</fullName>
    </recommendedName>
</protein>
<gene>
    <name evidence="2" type="ORF">WG66_14139</name>
</gene>
<name>A0A0W0FAH1_MONRR</name>
<comment type="caution">
    <text evidence="2">The sequence shown here is derived from an EMBL/GenBank/DDBJ whole genome shotgun (WGS) entry which is preliminary data.</text>
</comment>
<accession>A0A0W0FAH1</accession>
<dbReference type="Proteomes" id="UP000054988">
    <property type="component" value="Unassembled WGS sequence"/>
</dbReference>
<sequence length="200" mass="22042">MSEYPDPLTFSLLDRLGRQTDGNRYPRPDLDDNRSLISRLTDEPMDNEAGLPAAPHSSPNPNDALVYPDPTPNPDVKYKVERLKPQFHQRVEHIPMVGGEVVLVESEDTVEDEDRENQALENVEGQPIISLRSPTPAPTPMMQLIDRVSALCADWSAISPDTARSTCVIDASRLSLDIHLGTALTNEGLAALRVKGLIRA</sequence>
<proteinExistence type="predicted"/>